<feature type="domain" description="BTB" evidence="2">
    <location>
        <begin position="61"/>
        <end position="132"/>
    </location>
</feature>
<dbReference type="InterPro" id="IPR000210">
    <property type="entry name" value="BTB/POZ_dom"/>
</dbReference>
<feature type="region of interest" description="Disordered" evidence="1">
    <location>
        <begin position="1"/>
        <end position="55"/>
    </location>
</feature>
<dbReference type="HOGENOM" id="CLU_060586_0_0_1"/>
<accession>A0A074RXH0</accession>
<feature type="compositionally biased region" description="Basic and acidic residues" evidence="1">
    <location>
        <begin position="13"/>
        <end position="40"/>
    </location>
</feature>
<dbReference type="STRING" id="1423351.A0A074RXH0"/>
<dbReference type="AlphaFoldDB" id="A0A074RXH0"/>
<gene>
    <name evidence="3" type="ORF">V565_055980</name>
</gene>
<evidence type="ECO:0000313" key="3">
    <source>
        <dbReference type="EMBL" id="KEP51766.1"/>
    </source>
</evidence>
<reference evidence="3 4" key="1">
    <citation type="submission" date="2013-12" db="EMBL/GenBank/DDBJ databases">
        <authorList>
            <person name="Cubeta M."/>
            <person name="Pakala S."/>
            <person name="Fedorova N."/>
            <person name="Thomas E."/>
            <person name="Dean R."/>
            <person name="Jabaji S."/>
            <person name="Neate S."/>
            <person name="Toda T."/>
            <person name="Tavantzis S."/>
            <person name="Vilgalys R."/>
            <person name="Bharathan N."/>
            <person name="Pakala S."/>
            <person name="Losada L.S."/>
            <person name="Zafar N."/>
            <person name="Nierman W."/>
        </authorList>
    </citation>
    <scope>NUCLEOTIDE SEQUENCE [LARGE SCALE GENOMIC DNA]</scope>
    <source>
        <strain evidence="3 4">123E</strain>
    </source>
</reference>
<dbReference type="PANTHER" id="PTHR34403:SF8">
    <property type="entry name" value="TOL-PAL SYSTEM PROTEIN TOLA"/>
    <property type="match status" value="1"/>
</dbReference>
<dbReference type="Proteomes" id="UP000027456">
    <property type="component" value="Unassembled WGS sequence"/>
</dbReference>
<dbReference type="PROSITE" id="PS50097">
    <property type="entry name" value="BTB"/>
    <property type="match status" value="1"/>
</dbReference>
<comment type="caution">
    <text evidence="3">The sequence shown here is derived from an EMBL/GenBank/DDBJ whole genome shotgun (WGS) entry which is preliminary data.</text>
</comment>
<protein>
    <recommendedName>
        <fullName evidence="2">BTB domain-containing protein</fullName>
    </recommendedName>
</protein>
<name>A0A074RXH0_9AGAM</name>
<dbReference type="EMBL" id="AZST01000145">
    <property type="protein sequence ID" value="KEP51766.1"/>
    <property type="molecule type" value="Genomic_DNA"/>
</dbReference>
<feature type="region of interest" description="Disordered" evidence="1">
    <location>
        <begin position="226"/>
        <end position="349"/>
    </location>
</feature>
<dbReference type="PANTHER" id="PTHR34403">
    <property type="entry name" value="TOL-PAL SYSTEM PROTEIN TOLA"/>
    <property type="match status" value="1"/>
</dbReference>
<dbReference type="InterPro" id="IPR050972">
    <property type="entry name" value="SDr-like"/>
</dbReference>
<sequence>MDSPDIYSDIYSEPDHANETEEISHGEHAPNKDARHEEGKLGSSDPQVIADSPNVVDMGHSDVELRVNNTIFKTHKYFLSKFTRLGDMIQNTGSQDSPNPTPCLTLYRDERGVDDINNTFKILYASTVEGPFSFETPILISALRIATAYGYDGMRAFAIQHLEKVSLDAIQRIQLAREFGLSSWEDPAFKELSERESAITEEEAQVLGFATFAKLAQAREDVMLKKGKQLGEEEHKERVRKEQEEKAKKEAEAKAKKEAEDKAKKEAEAKAKKEAEEKAKREAEAKAKKEAEDKAKKEAEAKAKKEAEDKAKKEADEKAKKEAAEKAKKEADAKAKKDAEEKAKKEGKK</sequence>
<dbReference type="OrthoDB" id="2593747at2759"/>
<organism evidence="3 4">
    <name type="scientific">Rhizoctonia solani 123E</name>
    <dbReference type="NCBI Taxonomy" id="1423351"/>
    <lineage>
        <taxon>Eukaryota</taxon>
        <taxon>Fungi</taxon>
        <taxon>Dikarya</taxon>
        <taxon>Basidiomycota</taxon>
        <taxon>Agaricomycotina</taxon>
        <taxon>Agaricomycetes</taxon>
        <taxon>Cantharellales</taxon>
        <taxon>Ceratobasidiaceae</taxon>
        <taxon>Rhizoctonia</taxon>
    </lineage>
</organism>
<evidence type="ECO:0000313" key="4">
    <source>
        <dbReference type="Proteomes" id="UP000027456"/>
    </source>
</evidence>
<proteinExistence type="predicted"/>
<evidence type="ECO:0000256" key="1">
    <source>
        <dbReference type="SAM" id="MobiDB-lite"/>
    </source>
</evidence>
<keyword evidence="4" id="KW-1185">Reference proteome</keyword>
<evidence type="ECO:0000259" key="2">
    <source>
        <dbReference type="PROSITE" id="PS50097"/>
    </source>
</evidence>